<dbReference type="SUPFAM" id="SSF56112">
    <property type="entry name" value="Protein kinase-like (PK-like)"/>
    <property type="match status" value="1"/>
</dbReference>
<evidence type="ECO:0000313" key="3">
    <source>
        <dbReference type="EMBL" id="CAE6512316.1"/>
    </source>
</evidence>
<accession>A0A8H3D3G8</accession>
<feature type="compositionally biased region" description="Polar residues" evidence="1">
    <location>
        <begin position="334"/>
        <end position="346"/>
    </location>
</feature>
<gene>
    <name evidence="3" type="ORF">RDB_LOCUS130989</name>
</gene>
<dbReference type="AlphaFoldDB" id="A0A8H3D3G8"/>
<evidence type="ECO:0000256" key="1">
    <source>
        <dbReference type="SAM" id="MobiDB-lite"/>
    </source>
</evidence>
<reference evidence="3" key="1">
    <citation type="submission" date="2021-01" db="EMBL/GenBank/DDBJ databases">
        <authorList>
            <person name="Kaushik A."/>
        </authorList>
    </citation>
    <scope>NUCLEOTIDE SEQUENCE</scope>
    <source>
        <strain evidence="3">AG6-10EEA</strain>
    </source>
</reference>
<evidence type="ECO:0000259" key="2">
    <source>
        <dbReference type="PROSITE" id="PS50011"/>
    </source>
</evidence>
<organism evidence="3 4">
    <name type="scientific">Rhizoctonia solani</name>
    <dbReference type="NCBI Taxonomy" id="456999"/>
    <lineage>
        <taxon>Eukaryota</taxon>
        <taxon>Fungi</taxon>
        <taxon>Dikarya</taxon>
        <taxon>Basidiomycota</taxon>
        <taxon>Agaricomycotina</taxon>
        <taxon>Agaricomycetes</taxon>
        <taxon>Cantharellales</taxon>
        <taxon>Ceratobasidiaceae</taxon>
        <taxon>Rhizoctonia</taxon>
    </lineage>
</organism>
<feature type="region of interest" description="Disordered" evidence="1">
    <location>
        <begin position="333"/>
        <end position="372"/>
    </location>
</feature>
<dbReference type="PANTHER" id="PTHR24347">
    <property type="entry name" value="SERINE/THREONINE-PROTEIN KINASE"/>
    <property type="match status" value="1"/>
</dbReference>
<dbReference type="GO" id="GO:0005524">
    <property type="term" value="F:ATP binding"/>
    <property type="evidence" value="ECO:0007669"/>
    <property type="project" value="InterPro"/>
</dbReference>
<dbReference type="InterPro" id="IPR011009">
    <property type="entry name" value="Kinase-like_dom_sf"/>
</dbReference>
<dbReference type="CDD" id="cd05117">
    <property type="entry name" value="STKc_CAMK"/>
    <property type="match status" value="1"/>
</dbReference>
<dbReference type="InterPro" id="IPR000719">
    <property type="entry name" value="Prot_kinase_dom"/>
</dbReference>
<dbReference type="Gene3D" id="3.30.200.20">
    <property type="entry name" value="Phosphorylase Kinase, domain 1"/>
    <property type="match status" value="1"/>
</dbReference>
<dbReference type="Gene3D" id="1.10.510.10">
    <property type="entry name" value="Transferase(Phosphotransferase) domain 1"/>
    <property type="match status" value="1"/>
</dbReference>
<dbReference type="Pfam" id="PF00069">
    <property type="entry name" value="Pkinase"/>
    <property type="match status" value="1"/>
</dbReference>
<protein>
    <recommendedName>
        <fullName evidence="2">Protein kinase domain-containing protein</fullName>
    </recommendedName>
</protein>
<name>A0A8H3D3G8_9AGAM</name>
<dbReference type="PROSITE" id="PS50011">
    <property type="entry name" value="PROTEIN_KINASE_DOM"/>
    <property type="match status" value="1"/>
</dbReference>
<sequence>MKGRENMIRDEIAVLKKVPSGHKNIVNLHDYFETAYNLYLVLDLCAGGELFDRICVKENYGEAEAAKLVRAIMLTVQHLHDAGIVHRGLKAEYLLFRTNAEDADIMIADFGLARILDDDKSALLTEIYYNPVAYLDSCISAGYHKPVDIWAVGVITYFMLCGYTPFDRDTEQQELEAIIHGDYRFEPAEYWAHVSETGKDFVRYCLTIDPNKRPTAAQALEHKWLADIPRDFVFDCETDSHRPRSPRPDIQNQFDARRIFRKAVLSAMAMRRMSTMLPKSSQVTLNAGHCRKDAQEVLAQPEDLGSPPTAVTPPSPTSILPVLSDLAPTLHVPTPTNMQALPSETPFSAPKALPLAEAGNGMEPTHSIGGAD</sequence>
<proteinExistence type="predicted"/>
<comment type="caution">
    <text evidence="3">The sequence shown here is derived from an EMBL/GenBank/DDBJ whole genome shotgun (WGS) entry which is preliminary data.</text>
</comment>
<dbReference type="EMBL" id="CAJMXA010003701">
    <property type="protein sequence ID" value="CAE6512316.1"/>
    <property type="molecule type" value="Genomic_DNA"/>
</dbReference>
<evidence type="ECO:0000313" key="4">
    <source>
        <dbReference type="Proteomes" id="UP000663853"/>
    </source>
</evidence>
<dbReference type="GO" id="GO:0004672">
    <property type="term" value="F:protein kinase activity"/>
    <property type="evidence" value="ECO:0007669"/>
    <property type="project" value="InterPro"/>
</dbReference>
<dbReference type="Proteomes" id="UP000663853">
    <property type="component" value="Unassembled WGS sequence"/>
</dbReference>
<feature type="domain" description="Protein kinase" evidence="2">
    <location>
        <begin position="1"/>
        <end position="225"/>
    </location>
</feature>